<feature type="transmembrane region" description="Helical" evidence="1">
    <location>
        <begin position="148"/>
        <end position="169"/>
    </location>
</feature>
<feature type="transmembrane region" description="Helical" evidence="1">
    <location>
        <begin position="48"/>
        <end position="69"/>
    </location>
</feature>
<name>A0A0H2S342_9AGAM</name>
<gene>
    <name evidence="3" type="ORF">SCHPADRAFT_938078</name>
</gene>
<protein>
    <recommendedName>
        <fullName evidence="2">DUF6533 domain-containing protein</fullName>
    </recommendedName>
</protein>
<dbReference type="Proteomes" id="UP000053477">
    <property type="component" value="Unassembled WGS sequence"/>
</dbReference>
<reference evidence="3 4" key="1">
    <citation type="submission" date="2015-04" db="EMBL/GenBank/DDBJ databases">
        <title>Complete genome sequence of Schizopora paradoxa KUC8140, a cosmopolitan wood degrader in East Asia.</title>
        <authorList>
            <consortium name="DOE Joint Genome Institute"/>
            <person name="Min B."/>
            <person name="Park H."/>
            <person name="Jang Y."/>
            <person name="Kim J.-J."/>
            <person name="Kim K.H."/>
            <person name="Pangilinan J."/>
            <person name="Lipzen A."/>
            <person name="Riley R."/>
            <person name="Grigoriev I.V."/>
            <person name="Spatafora J.W."/>
            <person name="Choi I.-G."/>
        </authorList>
    </citation>
    <scope>NUCLEOTIDE SEQUENCE [LARGE SCALE GENOMIC DNA]</scope>
    <source>
        <strain evidence="3 4">KUC8140</strain>
    </source>
</reference>
<feature type="transmembrane region" description="Helical" evidence="1">
    <location>
        <begin position="6"/>
        <end position="27"/>
    </location>
</feature>
<dbReference type="InterPro" id="IPR045340">
    <property type="entry name" value="DUF6533"/>
</dbReference>
<accession>A0A0H2S342</accession>
<keyword evidence="1" id="KW-1133">Transmembrane helix</keyword>
<evidence type="ECO:0000256" key="1">
    <source>
        <dbReference type="SAM" id="Phobius"/>
    </source>
</evidence>
<dbReference type="EMBL" id="KQ085919">
    <property type="protein sequence ID" value="KLO16168.1"/>
    <property type="molecule type" value="Genomic_DNA"/>
</dbReference>
<feature type="transmembrane region" description="Helical" evidence="1">
    <location>
        <begin position="115"/>
        <end position="136"/>
    </location>
</feature>
<keyword evidence="1" id="KW-0812">Transmembrane</keyword>
<evidence type="ECO:0000259" key="2">
    <source>
        <dbReference type="Pfam" id="PF20151"/>
    </source>
</evidence>
<dbReference type="Pfam" id="PF20151">
    <property type="entry name" value="DUF6533"/>
    <property type="match status" value="1"/>
</dbReference>
<evidence type="ECO:0000313" key="4">
    <source>
        <dbReference type="Proteomes" id="UP000053477"/>
    </source>
</evidence>
<keyword evidence="4" id="KW-1185">Reference proteome</keyword>
<dbReference type="AlphaFoldDB" id="A0A0H2S342"/>
<feature type="domain" description="DUF6533" evidence="2">
    <location>
        <begin position="10"/>
        <end position="53"/>
    </location>
</feature>
<dbReference type="InParanoid" id="A0A0H2S342"/>
<dbReference type="OrthoDB" id="2803865at2759"/>
<proteinExistence type="predicted"/>
<keyword evidence="1" id="KW-0472">Membrane</keyword>
<sequence length="280" mass="31154">MPSSNYVNQYYILASSAVFYYDFILTLPQEFKNLWTSKLKAVNVIVIALRYITALGYVLVLMLAFAPVIDVKTLALGYTTMVSSEIPVFKEGIGEVITTSCFAELLLGPNKSTKIFKASYITTILFDTLVFVLAAIKTGRMYSVSKMYRATPSIVAVLLRDGSLLYAILTISNLTNFVLFEHFIDGTEVQVVRTTVGFVVSSGTNSELTHALSVIFISRMVFNLREVGTEVCEGTTQWRARIEPEFSTIQLHVPTSPDVSFEKPDSRCLIHVDVEIHNSA</sequence>
<evidence type="ECO:0000313" key="3">
    <source>
        <dbReference type="EMBL" id="KLO16168.1"/>
    </source>
</evidence>
<organism evidence="3 4">
    <name type="scientific">Schizopora paradoxa</name>
    <dbReference type="NCBI Taxonomy" id="27342"/>
    <lineage>
        <taxon>Eukaryota</taxon>
        <taxon>Fungi</taxon>
        <taxon>Dikarya</taxon>
        <taxon>Basidiomycota</taxon>
        <taxon>Agaricomycotina</taxon>
        <taxon>Agaricomycetes</taxon>
        <taxon>Hymenochaetales</taxon>
        <taxon>Schizoporaceae</taxon>
        <taxon>Schizopora</taxon>
    </lineage>
</organism>
<dbReference type="STRING" id="27342.A0A0H2S342"/>